<dbReference type="GO" id="GO:0003677">
    <property type="term" value="F:DNA binding"/>
    <property type="evidence" value="ECO:0007669"/>
    <property type="project" value="UniProtKB-KW"/>
</dbReference>
<keyword evidence="1" id="KW-0639">Primosome</keyword>
<reference evidence="5 6" key="1">
    <citation type="submission" date="2017-09" db="EMBL/GenBank/DDBJ databases">
        <title>Depth-based differentiation of microbial function through sediment-hosted aquifers and enrichment of novel symbionts in the deep terrestrial subsurface.</title>
        <authorList>
            <person name="Probst A.J."/>
            <person name="Ladd B."/>
            <person name="Jarett J.K."/>
            <person name="Geller-Mcgrath D.E."/>
            <person name="Sieber C.M."/>
            <person name="Emerson J.B."/>
            <person name="Anantharaman K."/>
            <person name="Thomas B.C."/>
            <person name="Malmstrom R."/>
            <person name="Stieglmeier M."/>
            <person name="Klingl A."/>
            <person name="Woyke T."/>
            <person name="Ryan C.M."/>
            <person name="Banfield J.F."/>
        </authorList>
    </citation>
    <scope>NUCLEOTIDE SEQUENCE [LARGE SCALE GENOMIC DNA]</scope>
    <source>
        <strain evidence="5">CG_4_10_14_3_um_filter_34_13</strain>
    </source>
</reference>
<evidence type="ECO:0000256" key="1">
    <source>
        <dbReference type="ARBA" id="ARBA00022515"/>
    </source>
</evidence>
<dbReference type="EMBL" id="PFKO01000354">
    <property type="protein sequence ID" value="PIY31313.1"/>
    <property type="molecule type" value="Genomic_DNA"/>
</dbReference>
<organism evidence="5 6">
    <name type="scientific">Candidatus Infernicultor aquiphilus</name>
    <dbReference type="NCBI Taxonomy" id="1805029"/>
    <lineage>
        <taxon>Bacteria</taxon>
        <taxon>Pseudomonadati</taxon>
        <taxon>Atribacterota</taxon>
        <taxon>Candidatus Phoenicimicrobiia</taxon>
        <taxon>Candidatus Pheonicimicrobiales</taxon>
        <taxon>Candidatus Phoenicimicrobiaceae</taxon>
        <taxon>Candidatus Infernicultor</taxon>
    </lineage>
</organism>
<evidence type="ECO:0000256" key="3">
    <source>
        <dbReference type="ARBA" id="ARBA00023125"/>
    </source>
</evidence>
<dbReference type="GO" id="GO:0006269">
    <property type="term" value="P:DNA replication, synthesis of primer"/>
    <property type="evidence" value="ECO:0007669"/>
    <property type="project" value="UniProtKB-KW"/>
</dbReference>
<dbReference type="Proteomes" id="UP000230646">
    <property type="component" value="Unassembled WGS sequence"/>
</dbReference>
<evidence type="ECO:0000256" key="2">
    <source>
        <dbReference type="ARBA" id="ARBA00022705"/>
    </source>
</evidence>
<feature type="non-terminal residue" evidence="5">
    <location>
        <position position="185"/>
    </location>
</feature>
<evidence type="ECO:0000259" key="4">
    <source>
        <dbReference type="Pfam" id="PF00772"/>
    </source>
</evidence>
<dbReference type="PANTHER" id="PTHR30153">
    <property type="entry name" value="REPLICATIVE DNA HELICASE DNAB"/>
    <property type="match status" value="1"/>
</dbReference>
<proteinExistence type="predicted"/>
<accession>A0A2M7PL21</accession>
<comment type="caution">
    <text evidence="5">The sequence shown here is derived from an EMBL/GenBank/DDBJ whole genome shotgun (WGS) entry which is preliminary data.</text>
</comment>
<feature type="domain" description="DNA helicase DnaB-like N-terminal" evidence="4">
    <location>
        <begin position="4"/>
        <end position="100"/>
    </location>
</feature>
<dbReference type="InterPro" id="IPR036185">
    <property type="entry name" value="DNA_heli_DnaB-like_N_sf"/>
</dbReference>
<dbReference type="Pfam" id="PF00772">
    <property type="entry name" value="DnaB"/>
    <property type="match status" value="1"/>
</dbReference>
<dbReference type="Gene3D" id="1.10.860.10">
    <property type="entry name" value="DNAb Helicase, Chain A"/>
    <property type="match status" value="1"/>
</dbReference>
<keyword evidence="3" id="KW-0238">DNA-binding</keyword>
<dbReference type="InterPro" id="IPR007693">
    <property type="entry name" value="DNA_helicase_DnaB-like_N"/>
</dbReference>
<keyword evidence="2" id="KW-0235">DNA replication</keyword>
<gene>
    <name evidence="5" type="ORF">COZ07_09740</name>
</gene>
<dbReference type="PANTHER" id="PTHR30153:SF2">
    <property type="entry name" value="REPLICATIVE DNA HELICASE"/>
    <property type="match status" value="1"/>
</dbReference>
<evidence type="ECO:0000313" key="5">
    <source>
        <dbReference type="EMBL" id="PIY31313.1"/>
    </source>
</evidence>
<dbReference type="GO" id="GO:1990077">
    <property type="term" value="C:primosome complex"/>
    <property type="evidence" value="ECO:0007669"/>
    <property type="project" value="UniProtKB-KW"/>
</dbReference>
<dbReference type="GO" id="GO:0005524">
    <property type="term" value="F:ATP binding"/>
    <property type="evidence" value="ECO:0007669"/>
    <property type="project" value="InterPro"/>
</dbReference>
<dbReference type="GO" id="GO:0003678">
    <property type="term" value="F:DNA helicase activity"/>
    <property type="evidence" value="ECO:0007669"/>
    <property type="project" value="InterPro"/>
</dbReference>
<protein>
    <recommendedName>
        <fullName evidence="4">DNA helicase DnaB-like N-terminal domain-containing protein</fullName>
    </recommendedName>
</protein>
<dbReference type="AlphaFoldDB" id="A0A2M7PL21"/>
<name>A0A2M7PL21_9BACT</name>
<sequence>MAYTNTQIEKVIIGCLLLKGNLYEKIINEINCNDFSSPLYKRIFQIIERLYSNNIKIDNITISDYAHSNNISGVGLAVLYDIQNIVPTVNAFDQYLKLLKKYSYERKILKLTEDYRLGKINSDKLEDGLNKIKLPEEINKETNKDIILKALDEAEKGTDFKFPDDFDDLNKITGGFDRGDLIIVG</sequence>
<evidence type="ECO:0000313" key="6">
    <source>
        <dbReference type="Proteomes" id="UP000230646"/>
    </source>
</evidence>
<dbReference type="RefSeq" id="WP_406608418.1">
    <property type="nucleotide sequence ID" value="NZ_PFKO01000354.1"/>
</dbReference>
<dbReference type="GO" id="GO:0005829">
    <property type="term" value="C:cytosol"/>
    <property type="evidence" value="ECO:0007669"/>
    <property type="project" value="TreeGrafter"/>
</dbReference>
<dbReference type="SUPFAM" id="SSF48024">
    <property type="entry name" value="N-terminal domain of DnaB helicase"/>
    <property type="match status" value="1"/>
</dbReference>
<dbReference type="InterPro" id="IPR016136">
    <property type="entry name" value="DNA_helicase_N/primase_C"/>
</dbReference>